<feature type="signal peptide" evidence="1">
    <location>
        <begin position="1"/>
        <end position="19"/>
    </location>
</feature>
<comment type="caution">
    <text evidence="2">The sequence shown here is derived from an EMBL/GenBank/DDBJ whole genome shotgun (WGS) entry which is preliminary data.</text>
</comment>
<keyword evidence="1" id="KW-0732">Signal</keyword>
<organism evidence="2 3">
    <name type="scientific">Hymenobacter koreensis</name>
    <dbReference type="NCBI Taxonomy" id="1084523"/>
    <lineage>
        <taxon>Bacteria</taxon>
        <taxon>Pseudomonadati</taxon>
        <taxon>Bacteroidota</taxon>
        <taxon>Cytophagia</taxon>
        <taxon>Cytophagales</taxon>
        <taxon>Hymenobacteraceae</taxon>
        <taxon>Hymenobacter</taxon>
    </lineage>
</organism>
<gene>
    <name evidence="2" type="ORF">GCM10023186_02770</name>
</gene>
<dbReference type="EMBL" id="BAABHA010000001">
    <property type="protein sequence ID" value="GAA4372854.1"/>
    <property type="molecule type" value="Genomic_DNA"/>
</dbReference>
<dbReference type="Proteomes" id="UP001500454">
    <property type="component" value="Unassembled WGS sequence"/>
</dbReference>
<feature type="chain" id="PRO_5046815259" evidence="1">
    <location>
        <begin position="20"/>
        <end position="174"/>
    </location>
</feature>
<sequence length="174" mass="19270">MFLSPLYLSLWFMSLFSQASIPVANYWTALSKSRQAKLGTPRIRPTSYRVLALDLPALKTYLQKVPTTGTAPTPLALPLPNGTRRSFQVQLSGVMAPELAAKYPELRAYIGRALGAPGTDARFEVSATGLRAMITAEGKVYLIESYRTGDTRHYICFDKAQMPPGSKRWQEPSN</sequence>
<name>A0ABP8IUC4_9BACT</name>
<reference evidence="3" key="1">
    <citation type="journal article" date="2019" name="Int. J. Syst. Evol. Microbiol.">
        <title>The Global Catalogue of Microorganisms (GCM) 10K type strain sequencing project: providing services to taxonomists for standard genome sequencing and annotation.</title>
        <authorList>
            <consortium name="The Broad Institute Genomics Platform"/>
            <consortium name="The Broad Institute Genome Sequencing Center for Infectious Disease"/>
            <person name="Wu L."/>
            <person name="Ma J."/>
        </authorList>
    </citation>
    <scope>NUCLEOTIDE SEQUENCE [LARGE SCALE GENOMIC DNA]</scope>
    <source>
        <strain evidence="3">JCM 17924</strain>
    </source>
</reference>
<protein>
    <submittedName>
        <fullName evidence="2">Uncharacterized protein</fullName>
    </submittedName>
</protein>
<evidence type="ECO:0000256" key="1">
    <source>
        <dbReference type="SAM" id="SignalP"/>
    </source>
</evidence>
<keyword evidence="3" id="KW-1185">Reference proteome</keyword>
<accession>A0ABP8IUC4</accession>
<proteinExistence type="predicted"/>
<evidence type="ECO:0000313" key="2">
    <source>
        <dbReference type="EMBL" id="GAA4372854.1"/>
    </source>
</evidence>
<evidence type="ECO:0000313" key="3">
    <source>
        <dbReference type="Proteomes" id="UP001500454"/>
    </source>
</evidence>